<organism evidence="5 6">
    <name type="scientific">Meloidogyne enterolobii</name>
    <name type="common">Root-knot nematode worm</name>
    <name type="synonym">Meloidogyne mayaguensis</name>
    <dbReference type="NCBI Taxonomy" id="390850"/>
    <lineage>
        <taxon>Eukaryota</taxon>
        <taxon>Metazoa</taxon>
        <taxon>Ecdysozoa</taxon>
        <taxon>Nematoda</taxon>
        <taxon>Chromadorea</taxon>
        <taxon>Rhabditida</taxon>
        <taxon>Tylenchina</taxon>
        <taxon>Tylenchomorpha</taxon>
        <taxon>Tylenchoidea</taxon>
        <taxon>Meloidogynidae</taxon>
        <taxon>Meloidogyninae</taxon>
        <taxon>Meloidogyne</taxon>
    </lineage>
</organism>
<gene>
    <name evidence="5" type="ORF">MENT_LOCUS55225</name>
</gene>
<proteinExistence type="predicted"/>
<dbReference type="SUPFAM" id="SSF48508">
    <property type="entry name" value="Nuclear receptor ligand-binding domain"/>
    <property type="match status" value="1"/>
</dbReference>
<keyword evidence="1" id="KW-0805">Transcription regulation</keyword>
<dbReference type="InterPro" id="IPR035500">
    <property type="entry name" value="NHR-like_dom_sf"/>
</dbReference>
<reference evidence="5 6" key="1">
    <citation type="submission" date="2020-08" db="EMBL/GenBank/DDBJ databases">
        <authorList>
            <person name="Koutsovoulos G."/>
            <person name="Danchin GJ E."/>
        </authorList>
    </citation>
    <scope>NUCLEOTIDE SEQUENCE [LARGE SCALE GENOMIC DNA]</scope>
</reference>
<keyword evidence="4" id="KW-0732">Signal</keyword>
<dbReference type="EMBL" id="CAJEWN010002048">
    <property type="protein sequence ID" value="CAD2201658.1"/>
    <property type="molecule type" value="Genomic_DNA"/>
</dbReference>
<dbReference type="Gene3D" id="1.10.565.10">
    <property type="entry name" value="Retinoid X Receptor"/>
    <property type="match status" value="1"/>
</dbReference>
<evidence type="ECO:0000313" key="6">
    <source>
        <dbReference type="Proteomes" id="UP000580250"/>
    </source>
</evidence>
<evidence type="ECO:0000256" key="3">
    <source>
        <dbReference type="ARBA" id="ARBA00023170"/>
    </source>
</evidence>
<sequence>MLYLLYFKFFFLINSLITMADRIFTKSVIPFKKAALYKEEYALLMAIIFSHPCLSHYGRELLYEESARYTRMLLGYQQNKWGMLEGARRLDECIRLINVSIHVNQTFRDMHTYMRNKAPNKSPDILERF</sequence>
<keyword evidence="3" id="KW-0675">Receptor</keyword>
<evidence type="ECO:0000256" key="2">
    <source>
        <dbReference type="ARBA" id="ARBA00023163"/>
    </source>
</evidence>
<feature type="chain" id="PRO_5027631135" evidence="4">
    <location>
        <begin position="21"/>
        <end position="129"/>
    </location>
</feature>
<evidence type="ECO:0000256" key="4">
    <source>
        <dbReference type="SAM" id="SignalP"/>
    </source>
</evidence>
<feature type="signal peptide" evidence="4">
    <location>
        <begin position="1"/>
        <end position="20"/>
    </location>
</feature>
<name>A0A6V7XQU6_MELEN</name>
<evidence type="ECO:0000256" key="1">
    <source>
        <dbReference type="ARBA" id="ARBA00023015"/>
    </source>
</evidence>
<comment type="caution">
    <text evidence="5">The sequence shown here is derived from an EMBL/GenBank/DDBJ whole genome shotgun (WGS) entry which is preliminary data.</text>
</comment>
<accession>A0A6V7XQU6</accession>
<evidence type="ECO:0000313" key="5">
    <source>
        <dbReference type="EMBL" id="CAD2201658.1"/>
    </source>
</evidence>
<keyword evidence="2" id="KW-0804">Transcription</keyword>
<dbReference type="AlphaFoldDB" id="A0A6V7XQU6"/>
<dbReference type="Proteomes" id="UP000580250">
    <property type="component" value="Unassembled WGS sequence"/>
</dbReference>
<protein>
    <submittedName>
        <fullName evidence="5">Uncharacterized protein</fullName>
    </submittedName>
</protein>